<name>A0A955L702_9BACT</name>
<organism evidence="1 2">
    <name type="scientific">Candidatus Dojkabacteria bacterium</name>
    <dbReference type="NCBI Taxonomy" id="2099670"/>
    <lineage>
        <taxon>Bacteria</taxon>
        <taxon>Candidatus Dojkabacteria</taxon>
    </lineage>
</organism>
<dbReference type="EMBL" id="JAGQLK010000167">
    <property type="protein sequence ID" value="MCA9383896.1"/>
    <property type="molecule type" value="Genomic_DNA"/>
</dbReference>
<reference evidence="1" key="1">
    <citation type="submission" date="2020-04" db="EMBL/GenBank/DDBJ databases">
        <authorList>
            <person name="Zhang T."/>
        </authorList>
    </citation>
    <scope>NUCLEOTIDE SEQUENCE</scope>
    <source>
        <strain evidence="1">HKST-UBA14</strain>
    </source>
</reference>
<sequence length="183" mass="20020">QVNIYKDNTGSIPLGHSDLEAAIAALPDVGNEQSTIEFADDNAASGVGALRYTVTRISETDYYHELTLSVDVDGDFQTVFLEGINCLDDRIRRYIPMGEFDGEWEDIELEGLAVMGYALELQDDSEGSKLIVQETFTALQNNLLGVSIGKTLKPDLLEKVGVSSSHAFDTEKSVKPVSLIIFN</sequence>
<dbReference type="Proteomes" id="UP000783287">
    <property type="component" value="Unassembled WGS sequence"/>
</dbReference>
<protein>
    <submittedName>
        <fullName evidence="1">Uncharacterized protein</fullName>
    </submittedName>
</protein>
<proteinExistence type="predicted"/>
<dbReference type="AlphaFoldDB" id="A0A955L702"/>
<gene>
    <name evidence="1" type="ORF">KC909_06060</name>
</gene>
<evidence type="ECO:0000313" key="1">
    <source>
        <dbReference type="EMBL" id="MCA9383896.1"/>
    </source>
</evidence>
<reference evidence="1" key="2">
    <citation type="journal article" date="2021" name="Microbiome">
        <title>Successional dynamics and alternative stable states in a saline activated sludge microbial community over 9 years.</title>
        <authorList>
            <person name="Wang Y."/>
            <person name="Ye J."/>
            <person name="Ju F."/>
            <person name="Liu L."/>
            <person name="Boyd J.A."/>
            <person name="Deng Y."/>
            <person name="Parks D.H."/>
            <person name="Jiang X."/>
            <person name="Yin X."/>
            <person name="Woodcroft B.J."/>
            <person name="Tyson G.W."/>
            <person name="Hugenholtz P."/>
            <person name="Polz M.F."/>
            <person name="Zhang T."/>
        </authorList>
    </citation>
    <scope>NUCLEOTIDE SEQUENCE</scope>
    <source>
        <strain evidence="1">HKST-UBA14</strain>
    </source>
</reference>
<comment type="caution">
    <text evidence="1">The sequence shown here is derived from an EMBL/GenBank/DDBJ whole genome shotgun (WGS) entry which is preliminary data.</text>
</comment>
<evidence type="ECO:0000313" key="2">
    <source>
        <dbReference type="Proteomes" id="UP000783287"/>
    </source>
</evidence>
<accession>A0A955L702</accession>
<feature type="non-terminal residue" evidence="1">
    <location>
        <position position="1"/>
    </location>
</feature>